<dbReference type="OrthoDB" id="249432at2"/>
<dbReference type="InterPro" id="IPR045584">
    <property type="entry name" value="Pilin-like"/>
</dbReference>
<dbReference type="Gene3D" id="3.30.700.10">
    <property type="entry name" value="Glycoprotein, Type 4 Pilin"/>
    <property type="match status" value="1"/>
</dbReference>
<dbReference type="PANTHER" id="PTHR30093:SF2">
    <property type="entry name" value="TYPE II SECRETION SYSTEM PROTEIN H"/>
    <property type="match status" value="1"/>
</dbReference>
<evidence type="ECO:0000259" key="3">
    <source>
        <dbReference type="Pfam" id="PF07596"/>
    </source>
</evidence>
<dbReference type="NCBIfam" id="TIGR04294">
    <property type="entry name" value="pre_pil_HX9DG"/>
    <property type="match status" value="1"/>
</dbReference>
<name>A0A518HEH6_9BACT</name>
<sequence length="350" mass="37993">MHPNDSGPRPCRRRHRGFTLIELLVVIAIIGVLIALLLPAVQAAREAARRAQCVNNLKQMSLAANNYEATYGSYPPAMLVTWPSVGFSSLVHLCQYMEQVPLYNSVNFGLSYFFPANYTVAGTGFSALFCPSDESAFVSTPIQYGPPTYQQFHNHYSGVVGPWMAWGIQIGPSGLPTTDPQLSQHAKGTIIPGGRVTVASVRDGTSNTMMYTETGHGVFNENSRGYLHQWNVGQPTDWCLEARFPPNWGRRYSDPGNAALEQWAPFNAMSFHPGGVNVAFCDGSIRFLKDTVDSWTVPAPQVDGLPTGTSRTPAPPGSDYGLTVAPGAKVGVYQKLATRNGGELVSADEY</sequence>
<dbReference type="NCBIfam" id="TIGR02532">
    <property type="entry name" value="IV_pilin_GFxxxE"/>
    <property type="match status" value="1"/>
</dbReference>
<dbReference type="InterPro" id="IPR012902">
    <property type="entry name" value="N_methyl_site"/>
</dbReference>
<dbReference type="EMBL" id="CP036427">
    <property type="protein sequence ID" value="QDV39166.1"/>
    <property type="molecule type" value="Genomic_DNA"/>
</dbReference>
<dbReference type="RefSeq" id="WP_145279576.1">
    <property type="nucleotide sequence ID" value="NZ_CP036427.1"/>
</dbReference>
<dbReference type="InterPro" id="IPR027558">
    <property type="entry name" value="Pre_pil_HX9DG_C"/>
</dbReference>
<dbReference type="PROSITE" id="PS00409">
    <property type="entry name" value="PROKAR_NTER_METHYL"/>
    <property type="match status" value="1"/>
</dbReference>
<accession>A0A518HEH6</accession>
<dbReference type="Pfam" id="PF07963">
    <property type="entry name" value="N_methyl"/>
    <property type="match status" value="1"/>
</dbReference>
<proteinExistence type="predicted"/>
<feature type="transmembrane region" description="Helical" evidence="2">
    <location>
        <begin position="20"/>
        <end position="41"/>
    </location>
</feature>
<dbReference type="InterPro" id="IPR011453">
    <property type="entry name" value="DUF1559"/>
</dbReference>
<dbReference type="Proteomes" id="UP000317835">
    <property type="component" value="Plasmid pElP_1"/>
</dbReference>
<feature type="region of interest" description="Disordered" evidence="1">
    <location>
        <begin position="299"/>
        <end position="318"/>
    </location>
</feature>
<keyword evidence="5" id="KW-1185">Reference proteome</keyword>
<organism evidence="4 5">
    <name type="scientific">Tautonia plasticadhaerens</name>
    <dbReference type="NCBI Taxonomy" id="2527974"/>
    <lineage>
        <taxon>Bacteria</taxon>
        <taxon>Pseudomonadati</taxon>
        <taxon>Planctomycetota</taxon>
        <taxon>Planctomycetia</taxon>
        <taxon>Isosphaerales</taxon>
        <taxon>Isosphaeraceae</taxon>
        <taxon>Tautonia</taxon>
    </lineage>
</organism>
<evidence type="ECO:0000256" key="1">
    <source>
        <dbReference type="SAM" id="MobiDB-lite"/>
    </source>
</evidence>
<keyword evidence="2" id="KW-1133">Transmembrane helix</keyword>
<evidence type="ECO:0000313" key="4">
    <source>
        <dbReference type="EMBL" id="QDV39166.1"/>
    </source>
</evidence>
<dbReference type="Pfam" id="PF07596">
    <property type="entry name" value="SBP_bac_10"/>
    <property type="match status" value="1"/>
</dbReference>
<dbReference type="AlphaFoldDB" id="A0A518HEH6"/>
<reference evidence="4 5" key="1">
    <citation type="submission" date="2019-02" db="EMBL/GenBank/DDBJ databases">
        <title>Deep-cultivation of Planctomycetes and their phenomic and genomic characterization uncovers novel biology.</title>
        <authorList>
            <person name="Wiegand S."/>
            <person name="Jogler M."/>
            <person name="Boedeker C."/>
            <person name="Pinto D."/>
            <person name="Vollmers J."/>
            <person name="Rivas-Marin E."/>
            <person name="Kohn T."/>
            <person name="Peeters S.H."/>
            <person name="Heuer A."/>
            <person name="Rast P."/>
            <person name="Oberbeckmann S."/>
            <person name="Bunk B."/>
            <person name="Jeske O."/>
            <person name="Meyerdierks A."/>
            <person name="Storesund J.E."/>
            <person name="Kallscheuer N."/>
            <person name="Luecker S."/>
            <person name="Lage O.M."/>
            <person name="Pohl T."/>
            <person name="Merkel B.J."/>
            <person name="Hornburger P."/>
            <person name="Mueller R.-W."/>
            <person name="Bruemmer F."/>
            <person name="Labrenz M."/>
            <person name="Spormann A.M."/>
            <person name="Op den Camp H."/>
            <person name="Overmann J."/>
            <person name="Amann R."/>
            <person name="Jetten M.S.M."/>
            <person name="Mascher T."/>
            <person name="Medema M.H."/>
            <person name="Devos D.P."/>
            <person name="Kaster A.-K."/>
            <person name="Ovreas L."/>
            <person name="Rohde M."/>
            <person name="Galperin M.Y."/>
            <person name="Jogler C."/>
        </authorList>
    </citation>
    <scope>NUCLEOTIDE SEQUENCE [LARGE SCALE GENOMIC DNA]</scope>
    <source>
        <strain evidence="4 5">ElP</strain>
        <plasmid evidence="5">pelp_1</plasmid>
    </source>
</reference>
<evidence type="ECO:0000256" key="2">
    <source>
        <dbReference type="SAM" id="Phobius"/>
    </source>
</evidence>
<gene>
    <name evidence="4" type="primary">pulG</name>
    <name evidence="4" type="ORF">ElP_71300</name>
</gene>
<protein>
    <submittedName>
        <fullName evidence="4">Type II secretion system protein G</fullName>
    </submittedName>
</protein>
<keyword evidence="2" id="KW-0812">Transmembrane</keyword>
<keyword evidence="2" id="KW-0472">Membrane</keyword>
<geneLocation type="plasmid" evidence="5">
    <name>pelp_1</name>
</geneLocation>
<keyword evidence="4" id="KW-0614">Plasmid</keyword>
<dbReference type="KEGG" id="tpla:ElP_71300"/>
<evidence type="ECO:0000313" key="5">
    <source>
        <dbReference type="Proteomes" id="UP000317835"/>
    </source>
</evidence>
<feature type="domain" description="DUF1559" evidence="3">
    <location>
        <begin position="42"/>
        <end position="293"/>
    </location>
</feature>
<dbReference type="PANTHER" id="PTHR30093">
    <property type="entry name" value="GENERAL SECRETION PATHWAY PROTEIN G"/>
    <property type="match status" value="1"/>
</dbReference>
<dbReference type="SUPFAM" id="SSF54523">
    <property type="entry name" value="Pili subunits"/>
    <property type="match status" value="1"/>
</dbReference>